<comment type="caution">
    <text evidence="1">The sequence shown here is derived from an EMBL/GenBank/DDBJ whole genome shotgun (WGS) entry which is preliminary data.</text>
</comment>
<dbReference type="EMBL" id="JAPDFL010000001">
    <property type="protein sequence ID" value="MCW1934523.1"/>
    <property type="molecule type" value="Genomic_DNA"/>
</dbReference>
<dbReference type="RefSeq" id="WP_264507309.1">
    <property type="nucleotide sequence ID" value="NZ_JAPDFL010000001.1"/>
</dbReference>
<accession>A0ABT3H407</accession>
<name>A0ABT3H407_9RHOB</name>
<dbReference type="Proteomes" id="UP001208938">
    <property type="component" value="Unassembled WGS sequence"/>
</dbReference>
<organism evidence="1 2">
    <name type="scientific">Pararhodobacter zhoushanensis</name>
    <dbReference type="NCBI Taxonomy" id="2479545"/>
    <lineage>
        <taxon>Bacteria</taxon>
        <taxon>Pseudomonadati</taxon>
        <taxon>Pseudomonadota</taxon>
        <taxon>Alphaproteobacteria</taxon>
        <taxon>Rhodobacterales</taxon>
        <taxon>Paracoccaceae</taxon>
        <taxon>Pararhodobacter</taxon>
    </lineage>
</organism>
<evidence type="ECO:0000313" key="1">
    <source>
        <dbReference type="EMBL" id="MCW1934523.1"/>
    </source>
</evidence>
<keyword evidence="2" id="KW-1185">Reference proteome</keyword>
<evidence type="ECO:0000313" key="2">
    <source>
        <dbReference type="Proteomes" id="UP001208938"/>
    </source>
</evidence>
<proteinExistence type="predicted"/>
<reference evidence="1 2" key="1">
    <citation type="submission" date="2022-10" db="EMBL/GenBank/DDBJ databases">
        <title>Pararhodobacter sp. nov., isolated from marine algae.</title>
        <authorList>
            <person name="Choi B.J."/>
            <person name="Kim J.M."/>
            <person name="Lee J.K."/>
            <person name="Choi D.G."/>
            <person name="Jeon C.O."/>
        </authorList>
    </citation>
    <scope>NUCLEOTIDE SEQUENCE [LARGE SCALE GENOMIC DNA]</scope>
    <source>
        <strain evidence="1 2">ZQ420</strain>
    </source>
</reference>
<gene>
    <name evidence="1" type="ORF">OKW52_20270</name>
</gene>
<protein>
    <submittedName>
        <fullName evidence="1">Uncharacterized protein</fullName>
    </submittedName>
</protein>
<sequence length="112" mass="11838">MPSRLAIGAAAGLGLAVATYSWHLIDRRAAVTEARTGYVLAVERDAALAELDALRKAQRAAAAAAEGLRGRVAEAEAEAEARAAQLEDYRLETTVDPACVVGPDLLRRLRAN</sequence>